<evidence type="ECO:0000313" key="2">
    <source>
        <dbReference type="EMBL" id="QLD12994.1"/>
    </source>
</evidence>
<organism evidence="2 3">
    <name type="scientific">Microbacterium oleivorans</name>
    <dbReference type="NCBI Taxonomy" id="273677"/>
    <lineage>
        <taxon>Bacteria</taxon>
        <taxon>Bacillati</taxon>
        <taxon>Actinomycetota</taxon>
        <taxon>Actinomycetes</taxon>
        <taxon>Micrococcales</taxon>
        <taxon>Microbacteriaceae</taxon>
        <taxon>Microbacterium</taxon>
    </lineage>
</organism>
<evidence type="ECO:0000313" key="3">
    <source>
        <dbReference type="Proteomes" id="UP000509638"/>
    </source>
</evidence>
<gene>
    <name evidence="2" type="ORF">HW566_15120</name>
</gene>
<proteinExistence type="predicted"/>
<dbReference type="Proteomes" id="UP000509638">
    <property type="component" value="Chromosome"/>
</dbReference>
<keyword evidence="1" id="KW-0812">Transmembrane</keyword>
<dbReference type="AlphaFoldDB" id="A0A7D5IUE8"/>
<sequence length="170" mass="17669">MHSSAPATLPSATYRERLSPSLWVLVSAAVCGPMVALVLAPLDTVIGLVAGIVVGALVVAGLLALSPVVEVSDGWLRVGRARVEVRYLGAVEIFVGDDARQARGPGLSPSSWHLLRGGIDGVARVELVDPDDPVSHWVFSTRTPARVAAVIEQARSDGGAATRVSPRPPA</sequence>
<reference evidence="2 3" key="1">
    <citation type="submission" date="2020-06" db="EMBL/GenBank/DDBJ databases">
        <authorList>
            <person name="Jo H."/>
        </authorList>
    </citation>
    <scope>NUCLEOTIDE SEQUENCE [LARGE SCALE GENOMIC DNA]</scope>
    <source>
        <strain evidence="2 3">I46</strain>
    </source>
</reference>
<feature type="transmembrane region" description="Helical" evidence="1">
    <location>
        <begin position="45"/>
        <end position="65"/>
    </location>
</feature>
<keyword evidence="1" id="KW-1133">Transmembrane helix</keyword>
<accession>A0A7D5IUE8</accession>
<feature type="transmembrane region" description="Helical" evidence="1">
    <location>
        <begin position="21"/>
        <end position="39"/>
    </location>
</feature>
<name>A0A7D5IUE8_9MICO</name>
<dbReference type="Pfam" id="PF11292">
    <property type="entry name" value="DUF3093"/>
    <property type="match status" value="1"/>
</dbReference>
<keyword evidence="1" id="KW-0472">Membrane</keyword>
<dbReference type="InterPro" id="IPR021443">
    <property type="entry name" value="DUF3093"/>
</dbReference>
<dbReference type="RefSeq" id="WP_178014261.1">
    <property type="nucleotide sequence ID" value="NZ_CP058316.1"/>
</dbReference>
<protein>
    <submittedName>
        <fullName evidence="2">DUF3093 domain-containing protein</fullName>
    </submittedName>
</protein>
<dbReference type="EMBL" id="CP058316">
    <property type="protein sequence ID" value="QLD12994.1"/>
    <property type="molecule type" value="Genomic_DNA"/>
</dbReference>
<evidence type="ECO:0000256" key="1">
    <source>
        <dbReference type="SAM" id="Phobius"/>
    </source>
</evidence>